<dbReference type="SUPFAM" id="SSF54506">
    <property type="entry name" value="Diaminopimelate epimerase-like"/>
    <property type="match status" value="1"/>
</dbReference>
<protein>
    <recommendedName>
        <fullName evidence="3">Diaminopimelate epimerase</fullName>
    </recommendedName>
</protein>
<proteinExistence type="predicted"/>
<dbReference type="KEGG" id="doa:AXF15_03775"/>
<organism evidence="1 2">
    <name type="scientific">Desulfomicrobium orale DSM 12838</name>
    <dbReference type="NCBI Taxonomy" id="888061"/>
    <lineage>
        <taxon>Bacteria</taxon>
        <taxon>Pseudomonadati</taxon>
        <taxon>Thermodesulfobacteriota</taxon>
        <taxon>Desulfovibrionia</taxon>
        <taxon>Desulfovibrionales</taxon>
        <taxon>Desulfomicrobiaceae</taxon>
        <taxon>Desulfomicrobium</taxon>
    </lineage>
</organism>
<reference evidence="2" key="1">
    <citation type="submission" date="2016-02" db="EMBL/GenBank/DDBJ databases">
        <authorList>
            <person name="Holder M.E."/>
            <person name="Ajami N.J."/>
            <person name="Petrosino J.F."/>
        </authorList>
    </citation>
    <scope>NUCLEOTIDE SEQUENCE [LARGE SCALE GENOMIC DNA]</scope>
    <source>
        <strain evidence="2">DSM 12838</strain>
    </source>
</reference>
<gene>
    <name evidence="1" type="ORF">AXF15_03775</name>
</gene>
<dbReference type="Proteomes" id="UP000063964">
    <property type="component" value="Chromosome"/>
</dbReference>
<dbReference type="EMBL" id="CP014230">
    <property type="protein sequence ID" value="AMD92312.1"/>
    <property type="molecule type" value="Genomic_DNA"/>
</dbReference>
<evidence type="ECO:0000313" key="2">
    <source>
        <dbReference type="Proteomes" id="UP000063964"/>
    </source>
</evidence>
<sequence>MRGLRFFKLSPGGNSTILILDPVPAGERAPTARRLMDVHHLQAEQVGYLDLHVRPVRLDMMGGEFCGNACRAAAAVMLRENPALFMKETDGSLHADISVSGVEEVLRVKTVSGPHGHEYWARMPLPSSPEMAAELAPGVGLVSLPGITHLCLDQTTHPFPADWAAQASGLRRKYGLDQEAVGCIWHEDRAIRPVVWVRATDSTHLETGCGSGSLALALWLGKGKIFPLDMRIRQPSGQDIGVRVEKSEDGFRAWIHGPVAVVAHGETYV</sequence>
<name>A0A0X8JNZ6_9BACT</name>
<keyword evidence="2" id="KW-1185">Reference proteome</keyword>
<accession>A0A0X8JNZ6</accession>
<dbReference type="InterPro" id="IPR058944">
    <property type="entry name" value="CntK-like"/>
</dbReference>
<dbReference type="AlphaFoldDB" id="A0A0X8JNZ6"/>
<evidence type="ECO:0008006" key="3">
    <source>
        <dbReference type="Google" id="ProtNLM"/>
    </source>
</evidence>
<evidence type="ECO:0000313" key="1">
    <source>
        <dbReference type="EMBL" id="AMD92312.1"/>
    </source>
</evidence>
<dbReference type="Pfam" id="PF26317">
    <property type="entry name" value="CntK_N"/>
    <property type="match status" value="1"/>
</dbReference>
<dbReference type="STRING" id="888061.AXF15_03775"/>
<dbReference type="RefSeq" id="WP_066603506.1">
    <property type="nucleotide sequence ID" value="NZ_CP014230.1"/>
</dbReference>